<reference evidence="2 3" key="1">
    <citation type="submission" date="2018-06" db="EMBL/GenBank/DDBJ databases">
        <title>Pseudomonas diversity within urban Lake Michigan freshwaters.</title>
        <authorList>
            <person name="Batrich M."/>
            <person name="Hatzopoulos T."/>
            <person name="Putonti C."/>
        </authorList>
    </citation>
    <scope>NUCLEOTIDE SEQUENCE [LARGE SCALE GENOMIC DNA]</scope>
    <source>
        <strain evidence="2 3">MB-090624</strain>
    </source>
</reference>
<dbReference type="AlphaFoldDB" id="A0A9Q6ICP2"/>
<name>A0A9Q6ICP2_9PSED</name>
<dbReference type="EMBL" id="QJRN01000015">
    <property type="protein sequence ID" value="PYC32358.1"/>
    <property type="molecule type" value="Genomic_DNA"/>
</dbReference>
<evidence type="ECO:0000313" key="2">
    <source>
        <dbReference type="EMBL" id="PYC32358.1"/>
    </source>
</evidence>
<comment type="caution">
    <text evidence="2">The sequence shown here is derived from an EMBL/GenBank/DDBJ whole genome shotgun (WGS) entry which is preliminary data.</text>
</comment>
<sequence length="339" mass="37271">MTYLGKLHRGELEFEQSRPGQSLQERAIAAVGPVNFTELLAELEVDTGYSTLTAAQISGAVGIGIAGVVSAYMTNLHADKLEELFLKLHEYFKPEGTTSPLDYRTGAKHRYIFGHDLNVFQKLPDDYTFGGESVGGKTLYSLVVDYIEAGYPGAGPVLKHLKAIAHILTHCLSDLPTKDGLPLPFSSLFTQWVKDESKASGYSASNPLMDALGREFGTINAADISSYATIKLLLSGRHAIAFYKSEVTQEDKDLHLALMSTIAYGTGLMIQMLLLVAGAGGRTGKMNYLIAGPFLWNAGKSTLITHRQHQRVVMDYERSIRLLDDKTTTFDDWIRVQCQ</sequence>
<feature type="transmembrane region" description="Helical" evidence="1">
    <location>
        <begin position="254"/>
        <end position="277"/>
    </location>
</feature>
<gene>
    <name evidence="2" type="ORF">DMX08_22680</name>
</gene>
<dbReference type="Proteomes" id="UP000248188">
    <property type="component" value="Unassembled WGS sequence"/>
</dbReference>
<keyword evidence="1" id="KW-1133">Transmembrane helix</keyword>
<evidence type="ECO:0000256" key="1">
    <source>
        <dbReference type="SAM" id="Phobius"/>
    </source>
</evidence>
<organism evidence="2 3">
    <name type="scientific">Pseudomonas protegens</name>
    <dbReference type="NCBI Taxonomy" id="380021"/>
    <lineage>
        <taxon>Bacteria</taxon>
        <taxon>Pseudomonadati</taxon>
        <taxon>Pseudomonadota</taxon>
        <taxon>Gammaproteobacteria</taxon>
        <taxon>Pseudomonadales</taxon>
        <taxon>Pseudomonadaceae</taxon>
        <taxon>Pseudomonas</taxon>
    </lineage>
</organism>
<protein>
    <submittedName>
        <fullName evidence="2">Uncharacterized protein</fullName>
    </submittedName>
</protein>
<keyword evidence="1" id="KW-0472">Membrane</keyword>
<accession>A0A9Q6ICP2</accession>
<evidence type="ECO:0000313" key="3">
    <source>
        <dbReference type="Proteomes" id="UP000248188"/>
    </source>
</evidence>
<keyword evidence="1" id="KW-0812">Transmembrane</keyword>
<proteinExistence type="predicted"/>